<dbReference type="OrthoDB" id="308009at2759"/>
<evidence type="ECO:0000313" key="2">
    <source>
        <dbReference type="Proteomes" id="UP000692954"/>
    </source>
</evidence>
<dbReference type="Proteomes" id="UP000692954">
    <property type="component" value="Unassembled WGS sequence"/>
</dbReference>
<dbReference type="AlphaFoldDB" id="A0A8S1QVV5"/>
<name>A0A8S1QVV5_9CILI</name>
<keyword evidence="2" id="KW-1185">Reference proteome</keyword>
<evidence type="ECO:0000313" key="1">
    <source>
        <dbReference type="EMBL" id="CAD8119821.1"/>
    </source>
</evidence>
<reference evidence="1" key="1">
    <citation type="submission" date="2021-01" db="EMBL/GenBank/DDBJ databases">
        <authorList>
            <consortium name="Genoscope - CEA"/>
            <person name="William W."/>
        </authorList>
    </citation>
    <scope>NUCLEOTIDE SEQUENCE</scope>
</reference>
<dbReference type="EMBL" id="CAJJDN010000123">
    <property type="protein sequence ID" value="CAD8119821.1"/>
    <property type="molecule type" value="Genomic_DNA"/>
</dbReference>
<protein>
    <submittedName>
        <fullName evidence="1">Uncharacterized protein</fullName>
    </submittedName>
</protein>
<comment type="caution">
    <text evidence="1">The sequence shown here is derived from an EMBL/GenBank/DDBJ whole genome shotgun (WGS) entry which is preliminary data.</text>
</comment>
<proteinExistence type="predicted"/>
<sequence>MKKLYNIKDNTKDSIVNKENPQIDNERLNIGTQVKQLKDRLEKDYNLAWDKQDDYEYLQQYRESFLKQIYCIKRDQEKKEEEKVKNQTLT</sequence>
<gene>
    <name evidence="1" type="ORF">PSON_ATCC_30995.1.T1230010</name>
</gene>
<accession>A0A8S1QVV5</accession>
<organism evidence="1 2">
    <name type="scientific">Paramecium sonneborni</name>
    <dbReference type="NCBI Taxonomy" id="65129"/>
    <lineage>
        <taxon>Eukaryota</taxon>
        <taxon>Sar</taxon>
        <taxon>Alveolata</taxon>
        <taxon>Ciliophora</taxon>
        <taxon>Intramacronucleata</taxon>
        <taxon>Oligohymenophorea</taxon>
        <taxon>Peniculida</taxon>
        <taxon>Parameciidae</taxon>
        <taxon>Paramecium</taxon>
    </lineage>
</organism>